<dbReference type="Proteomes" id="UP001530400">
    <property type="component" value="Unassembled WGS sequence"/>
</dbReference>
<protein>
    <submittedName>
        <fullName evidence="1">Uncharacterized protein</fullName>
    </submittedName>
</protein>
<organism evidence="1 2">
    <name type="scientific">Cyclotella atomus</name>
    <dbReference type="NCBI Taxonomy" id="382360"/>
    <lineage>
        <taxon>Eukaryota</taxon>
        <taxon>Sar</taxon>
        <taxon>Stramenopiles</taxon>
        <taxon>Ochrophyta</taxon>
        <taxon>Bacillariophyta</taxon>
        <taxon>Coscinodiscophyceae</taxon>
        <taxon>Thalassiosirophycidae</taxon>
        <taxon>Stephanodiscales</taxon>
        <taxon>Stephanodiscaceae</taxon>
        <taxon>Cyclotella</taxon>
    </lineage>
</organism>
<comment type="caution">
    <text evidence="1">The sequence shown here is derived from an EMBL/GenBank/DDBJ whole genome shotgun (WGS) entry which is preliminary data.</text>
</comment>
<dbReference type="EMBL" id="JALLPJ020000557">
    <property type="protein sequence ID" value="KAL3788638.1"/>
    <property type="molecule type" value="Genomic_DNA"/>
</dbReference>
<name>A0ABD3PKV5_9STRA</name>
<reference evidence="1 2" key="1">
    <citation type="submission" date="2024-10" db="EMBL/GenBank/DDBJ databases">
        <title>Updated reference genomes for cyclostephanoid diatoms.</title>
        <authorList>
            <person name="Roberts W.R."/>
            <person name="Alverson A.J."/>
        </authorList>
    </citation>
    <scope>NUCLEOTIDE SEQUENCE [LARGE SCALE GENOMIC DNA]</scope>
    <source>
        <strain evidence="1 2">AJA010-31</strain>
    </source>
</reference>
<accession>A0ABD3PKV5</accession>
<proteinExistence type="predicted"/>
<gene>
    <name evidence="1" type="ORF">ACHAWO_011854</name>
</gene>
<evidence type="ECO:0000313" key="2">
    <source>
        <dbReference type="Proteomes" id="UP001530400"/>
    </source>
</evidence>
<keyword evidence="2" id="KW-1185">Reference proteome</keyword>
<evidence type="ECO:0000313" key="1">
    <source>
        <dbReference type="EMBL" id="KAL3788638.1"/>
    </source>
</evidence>
<dbReference type="AlphaFoldDB" id="A0ABD3PKV5"/>
<sequence>MKFSSLSILAAASTATAQIRTITKPYLRNDNNLMKNAKPYHNHRRLEENELAIDGTYSITFSSCLDIKTYDENLFSDDLIQYVQAGKVVSAKSYVLFHACQDGNNCDDDDLYIVDLPTYLMTVVRSKSGEVENYCRACEEAEEMCLTDDAAAGADDGVAANDDAADDDGVAVAGDDAGRKLSIQRQITEVTCDQCEAYGCFKDENADDDAEEDRTEERLAEWITKLAECERFEDEDAVWNGFGLYYGAICNANGDGVEFASFLDEDCTMYARMASFSTYYNATFVEEEGLYVDYTSSAESYIAEAFGSSMSCSEYEAPKGDDDNGDEKAEVNEYCEKLFKDSAANVNECNATAEEGDNKEYNYDGGYNFNWYTFDMTADSADEIDQVCTKVKELNGNYYHAYKVPSSSSGRYHVNKSIANEWTELSSFEMSSIEIVLLAAAMLSFAICCCKNRIARSKRSDLETNLV</sequence>